<dbReference type="PIRSF" id="PIRSF000178">
    <property type="entry name" value="SDH_cyt_b560"/>
    <property type="match status" value="1"/>
</dbReference>
<dbReference type="GO" id="GO:0046872">
    <property type="term" value="F:metal ion binding"/>
    <property type="evidence" value="ECO:0007669"/>
    <property type="project" value="UniProtKB-KW"/>
</dbReference>
<dbReference type="AlphaFoldDB" id="A0A5S9NT25"/>
<keyword evidence="10 13" id="KW-0472">Membrane</keyword>
<evidence type="ECO:0000256" key="3">
    <source>
        <dbReference type="ARBA" id="ARBA00007244"/>
    </source>
</evidence>
<evidence type="ECO:0000256" key="7">
    <source>
        <dbReference type="ARBA" id="ARBA00022723"/>
    </source>
</evidence>
<protein>
    <recommendedName>
        <fullName evidence="4">Succinate dehydrogenase cytochrome b556 subunit</fullName>
    </recommendedName>
</protein>
<feature type="transmembrane region" description="Helical" evidence="13">
    <location>
        <begin position="20"/>
        <end position="44"/>
    </location>
</feature>
<evidence type="ECO:0000313" key="15">
    <source>
        <dbReference type="Proteomes" id="UP000441399"/>
    </source>
</evidence>
<dbReference type="CDD" id="cd03499">
    <property type="entry name" value="SQR_TypeC_SdhC"/>
    <property type="match status" value="1"/>
</dbReference>
<feature type="transmembrane region" description="Helical" evidence="13">
    <location>
        <begin position="106"/>
        <end position="124"/>
    </location>
</feature>
<evidence type="ECO:0000313" key="14">
    <source>
        <dbReference type="EMBL" id="CAA0093713.1"/>
    </source>
</evidence>
<evidence type="ECO:0000256" key="6">
    <source>
        <dbReference type="ARBA" id="ARBA00022692"/>
    </source>
</evidence>
<evidence type="ECO:0000256" key="8">
    <source>
        <dbReference type="ARBA" id="ARBA00022989"/>
    </source>
</evidence>
<evidence type="ECO:0000256" key="13">
    <source>
        <dbReference type="SAM" id="Phobius"/>
    </source>
</evidence>
<evidence type="ECO:0000256" key="12">
    <source>
        <dbReference type="PIRSR" id="PIRSR000178-1"/>
    </source>
</evidence>
<keyword evidence="6 13" id="KW-0812">Transmembrane</keyword>
<keyword evidence="8 13" id="KW-1133">Transmembrane helix</keyword>
<dbReference type="GO" id="GO:0005886">
    <property type="term" value="C:plasma membrane"/>
    <property type="evidence" value="ECO:0007669"/>
    <property type="project" value="TreeGrafter"/>
</dbReference>
<organism evidence="14 15">
    <name type="scientific">BD1-7 clade bacterium</name>
    <dbReference type="NCBI Taxonomy" id="2029982"/>
    <lineage>
        <taxon>Bacteria</taxon>
        <taxon>Pseudomonadati</taxon>
        <taxon>Pseudomonadota</taxon>
        <taxon>Gammaproteobacteria</taxon>
        <taxon>Cellvibrionales</taxon>
        <taxon>Spongiibacteraceae</taxon>
        <taxon>BD1-7 clade</taxon>
    </lineage>
</organism>
<keyword evidence="15" id="KW-1185">Reference proteome</keyword>
<dbReference type="Proteomes" id="UP000441399">
    <property type="component" value="Unassembled WGS sequence"/>
</dbReference>
<dbReference type="NCBIfam" id="TIGR02970">
    <property type="entry name" value="succ_dehyd_cytB"/>
    <property type="match status" value="1"/>
</dbReference>
<comment type="similarity">
    <text evidence="3">Belongs to the cytochrome b560 family.</text>
</comment>
<keyword evidence="9 12" id="KW-0408">Iron</keyword>
<dbReference type="GO" id="GO:0006099">
    <property type="term" value="P:tricarboxylic acid cycle"/>
    <property type="evidence" value="ECO:0007669"/>
    <property type="project" value="InterPro"/>
</dbReference>
<evidence type="ECO:0000256" key="1">
    <source>
        <dbReference type="ARBA" id="ARBA00004050"/>
    </source>
</evidence>
<evidence type="ECO:0000256" key="10">
    <source>
        <dbReference type="ARBA" id="ARBA00023136"/>
    </source>
</evidence>
<keyword evidence="5 12" id="KW-0349">Heme</keyword>
<dbReference type="PANTHER" id="PTHR10978:SF5">
    <property type="entry name" value="SUCCINATE DEHYDROGENASE CYTOCHROME B560 SUBUNIT, MITOCHONDRIAL"/>
    <property type="match status" value="1"/>
</dbReference>
<gene>
    <name evidence="14" type="primary">sdhC_2</name>
    <name evidence="14" type="ORF">OPDIPICF_03889</name>
</gene>
<dbReference type="SUPFAM" id="SSF81343">
    <property type="entry name" value="Fumarate reductase respiratory complex transmembrane subunits"/>
    <property type="match status" value="1"/>
</dbReference>
<comment type="subunit">
    <text evidence="11">Part of an enzyme complex containing four subunits: a flavoprotein, an iron-sulfur protein, plus two membrane-anchoring proteins, SdhC and SdhD. The complex can form homotrimers.</text>
</comment>
<dbReference type="PANTHER" id="PTHR10978">
    <property type="entry name" value="SUCCINATE DEHYDROGENASE CYTOCHROME B560 SUBUNIT"/>
    <property type="match status" value="1"/>
</dbReference>
<accession>A0A5S9NT25</accession>
<reference evidence="14 15" key="1">
    <citation type="submission" date="2019-11" db="EMBL/GenBank/DDBJ databases">
        <authorList>
            <person name="Holert J."/>
        </authorList>
    </citation>
    <scope>NUCLEOTIDE SEQUENCE [LARGE SCALE GENOMIC DNA]</scope>
    <source>
        <strain evidence="14">SB11_3</strain>
    </source>
</reference>
<dbReference type="Gene3D" id="1.20.1300.10">
    <property type="entry name" value="Fumarate reductase/succinate dehydrogenase, transmembrane subunit"/>
    <property type="match status" value="1"/>
</dbReference>
<feature type="transmembrane region" description="Helical" evidence="13">
    <location>
        <begin position="65"/>
        <end position="86"/>
    </location>
</feature>
<name>A0A5S9NT25_9GAMM</name>
<comment type="cofactor">
    <cofactor evidence="12">
        <name>heme</name>
        <dbReference type="ChEBI" id="CHEBI:30413"/>
    </cofactor>
    <text evidence="12">The heme is bound between the two transmembrane subunits.</text>
</comment>
<evidence type="ECO:0000256" key="4">
    <source>
        <dbReference type="ARBA" id="ARBA00020076"/>
    </source>
</evidence>
<dbReference type="GO" id="GO:0009055">
    <property type="term" value="F:electron transfer activity"/>
    <property type="evidence" value="ECO:0007669"/>
    <property type="project" value="InterPro"/>
</dbReference>
<dbReference type="InterPro" id="IPR014314">
    <property type="entry name" value="Succ_DH_cytb556"/>
</dbReference>
<dbReference type="InterPro" id="IPR034804">
    <property type="entry name" value="SQR/QFR_C/D"/>
</dbReference>
<proteinExistence type="inferred from homology"/>
<feature type="binding site" description="axial binding residue" evidence="12">
    <location>
        <position position="81"/>
    </location>
    <ligand>
        <name>heme</name>
        <dbReference type="ChEBI" id="CHEBI:30413"/>
        <note>ligand shared with second transmembrane subunit</note>
    </ligand>
    <ligandPart>
        <name>Fe</name>
        <dbReference type="ChEBI" id="CHEBI:18248"/>
    </ligandPart>
</feature>
<dbReference type="Pfam" id="PF01127">
    <property type="entry name" value="Sdh_cyt"/>
    <property type="match status" value="1"/>
</dbReference>
<sequence>MKDNRHVNLDISTIKLPITAYASILHRISGVAVFVGIAVLLCLLDSSLQSAESFDSVKSSLTDSFLLKAVVWLVVSGLIYHTTAGVKHLIMDLGIGETLEGGKKGATITLASAAILIVLAGVWIW</sequence>
<dbReference type="OrthoDB" id="9799441at2"/>
<comment type="function">
    <text evidence="1">Membrane-anchoring subunit of succinate dehydrogenase (SDH).</text>
</comment>
<evidence type="ECO:0000256" key="11">
    <source>
        <dbReference type="ARBA" id="ARBA00025912"/>
    </source>
</evidence>
<evidence type="ECO:0000256" key="2">
    <source>
        <dbReference type="ARBA" id="ARBA00004370"/>
    </source>
</evidence>
<dbReference type="EMBL" id="CACSIO010000003">
    <property type="protein sequence ID" value="CAA0093713.1"/>
    <property type="molecule type" value="Genomic_DNA"/>
</dbReference>
<keyword evidence="7 12" id="KW-0479">Metal-binding</keyword>
<evidence type="ECO:0000256" key="5">
    <source>
        <dbReference type="ARBA" id="ARBA00022617"/>
    </source>
</evidence>
<comment type="subcellular location">
    <subcellularLocation>
        <location evidence="2">Membrane</location>
    </subcellularLocation>
</comment>
<dbReference type="InterPro" id="IPR000701">
    <property type="entry name" value="SuccDH_FuR_B_TM-su"/>
</dbReference>
<evidence type="ECO:0000256" key="9">
    <source>
        <dbReference type="ARBA" id="ARBA00023004"/>
    </source>
</evidence>